<keyword evidence="6" id="KW-0460">Magnesium</keyword>
<name>A0A7W9W3H5_9FIRM</name>
<keyword evidence="6" id="KW-0699">rRNA-binding</keyword>
<comment type="function">
    <text evidence="6">Involved in correct processing of both the 5' and 3' ends of 23S rRNA precursor. Processes 30S rRNA precursor transcript even in absence of ribonuclease 3 (Rnc); Rnc processes 30S rRNA into smaller rRNA precursors.</text>
</comment>
<dbReference type="GO" id="GO:0004525">
    <property type="term" value="F:ribonuclease III activity"/>
    <property type="evidence" value="ECO:0007669"/>
    <property type="project" value="InterPro"/>
</dbReference>
<comment type="cofactor">
    <cofactor evidence="6">
        <name>Mg(2+)</name>
        <dbReference type="ChEBI" id="CHEBI:18420"/>
    </cofactor>
</comment>
<comment type="caution">
    <text evidence="8">The sequence shown here is derived from an EMBL/GenBank/DDBJ whole genome shotgun (WGS) entry which is preliminary data.</text>
</comment>
<comment type="subcellular location">
    <subcellularLocation>
        <location evidence="6">Cytoplasm</location>
    </subcellularLocation>
</comment>
<keyword evidence="6" id="KW-0694">RNA-binding</keyword>
<dbReference type="Proteomes" id="UP000522163">
    <property type="component" value="Unassembled WGS sequence"/>
</dbReference>
<evidence type="ECO:0000259" key="7">
    <source>
        <dbReference type="Pfam" id="PF00636"/>
    </source>
</evidence>
<comment type="similarity">
    <text evidence="6">Belongs to the MrnC RNase family.</text>
</comment>
<dbReference type="Gene3D" id="1.10.1520.10">
    <property type="entry name" value="Ribonuclease III domain"/>
    <property type="match status" value="1"/>
</dbReference>
<dbReference type="GeneID" id="85015521"/>
<sequence length="170" mass="19512">MESRSVKEQGSSGIQTECAMTAELLQNTLFIEQQVINDEAPNLSPLALAYVGDSIYDFRVRDYLCRRYQENLNRVNSRKTKLVCAKAQSDLMGYLIEEKLLTEEELSVYRRARNHKSQSHSKNSSIMDYRRATGFEAFLGYLYYAGKISRLISLVEKGLEHLLAENEAKE</sequence>
<dbReference type="AlphaFoldDB" id="A0A7W9W3H5"/>
<dbReference type="SUPFAM" id="SSF69065">
    <property type="entry name" value="RNase III domain-like"/>
    <property type="match status" value="1"/>
</dbReference>
<evidence type="ECO:0000256" key="3">
    <source>
        <dbReference type="ARBA" id="ARBA00022722"/>
    </source>
</evidence>
<protein>
    <recommendedName>
        <fullName evidence="6">Mini-ribonuclease 3</fullName>
        <shortName evidence="6">Mini-3</shortName>
        <shortName evidence="6">Mini-RNase 3</shortName>
        <ecNumber evidence="6">3.1.26.-</ecNumber>
    </recommendedName>
    <alternativeName>
        <fullName evidence="6">Mini-RNase III</fullName>
        <shortName evidence="6">Mini-III</shortName>
    </alternativeName>
</protein>
<keyword evidence="1 6" id="KW-0690">Ribosome biogenesis</keyword>
<evidence type="ECO:0000313" key="9">
    <source>
        <dbReference type="Proteomes" id="UP000522163"/>
    </source>
</evidence>
<dbReference type="InterPro" id="IPR036389">
    <property type="entry name" value="RNase_III_sf"/>
</dbReference>
<dbReference type="GO" id="GO:0006364">
    <property type="term" value="P:rRNA processing"/>
    <property type="evidence" value="ECO:0007669"/>
    <property type="project" value="UniProtKB-UniRule"/>
</dbReference>
<evidence type="ECO:0000256" key="1">
    <source>
        <dbReference type="ARBA" id="ARBA00022517"/>
    </source>
</evidence>
<dbReference type="EMBL" id="JACHHH010000011">
    <property type="protein sequence ID" value="MBB6042004.1"/>
    <property type="molecule type" value="Genomic_DNA"/>
</dbReference>
<evidence type="ECO:0000313" key="8">
    <source>
        <dbReference type="EMBL" id="MBB6042004.1"/>
    </source>
</evidence>
<proteinExistence type="inferred from homology"/>
<dbReference type="HAMAP" id="MF_01468">
    <property type="entry name" value="RNase_Mini_III"/>
    <property type="match status" value="1"/>
</dbReference>
<keyword evidence="5 6" id="KW-0378">Hydrolase</keyword>
<dbReference type="InterPro" id="IPR008226">
    <property type="entry name" value="Mini3_fam"/>
</dbReference>
<feature type="domain" description="RNase III" evidence="7">
    <location>
        <begin position="47"/>
        <end position="145"/>
    </location>
</feature>
<accession>A0A7W9W3H5</accession>
<dbReference type="RefSeq" id="WP_243155910.1">
    <property type="nucleotide sequence ID" value="NZ_CAUQUA010000009.1"/>
</dbReference>
<comment type="subunit">
    <text evidence="6">Homodimer.</text>
</comment>
<evidence type="ECO:0000256" key="4">
    <source>
        <dbReference type="ARBA" id="ARBA00022759"/>
    </source>
</evidence>
<keyword evidence="2 6" id="KW-0698">rRNA processing</keyword>
<gene>
    <name evidence="6" type="primary">mrnC</name>
    <name evidence="8" type="ORF">HNQ46_001999</name>
</gene>
<keyword evidence="6" id="KW-0963">Cytoplasm</keyword>
<feature type="active site" evidence="6">
    <location>
        <position position="53"/>
    </location>
</feature>
<evidence type="ECO:0000256" key="5">
    <source>
        <dbReference type="ARBA" id="ARBA00022801"/>
    </source>
</evidence>
<dbReference type="InterPro" id="IPR000999">
    <property type="entry name" value="RNase_III_dom"/>
</dbReference>
<dbReference type="Pfam" id="PF00636">
    <property type="entry name" value="Ribonuclease_3"/>
    <property type="match status" value="1"/>
</dbReference>
<dbReference type="GO" id="GO:0019843">
    <property type="term" value="F:rRNA binding"/>
    <property type="evidence" value="ECO:0007669"/>
    <property type="project" value="UniProtKB-UniRule"/>
</dbReference>
<keyword evidence="3 6" id="KW-0540">Nuclease</keyword>
<evidence type="ECO:0000256" key="6">
    <source>
        <dbReference type="HAMAP-Rule" id="MF_01468"/>
    </source>
</evidence>
<dbReference type="PANTHER" id="PTHR34276">
    <property type="entry name" value="MINI-RIBONUCLEASE 3"/>
    <property type="match status" value="1"/>
</dbReference>
<dbReference type="PANTHER" id="PTHR34276:SF1">
    <property type="entry name" value="MINI-RIBONUCLEASE 3"/>
    <property type="match status" value="1"/>
</dbReference>
<evidence type="ECO:0000256" key="2">
    <source>
        <dbReference type="ARBA" id="ARBA00022552"/>
    </source>
</evidence>
<reference evidence="8 9" key="1">
    <citation type="submission" date="2020-08" db="EMBL/GenBank/DDBJ databases">
        <title>Genomic Encyclopedia of Type Strains, Phase IV (KMG-IV): sequencing the most valuable type-strain genomes for metagenomic binning, comparative biology and taxonomic classification.</title>
        <authorList>
            <person name="Goeker M."/>
        </authorList>
    </citation>
    <scope>NUCLEOTIDE SEQUENCE [LARGE SCALE GENOMIC DNA]</scope>
    <source>
        <strain evidence="8 9">DSM 17245</strain>
    </source>
</reference>
<dbReference type="EC" id="3.1.26.-" evidence="6"/>
<keyword evidence="4 6" id="KW-0255">Endonuclease</keyword>
<organism evidence="8 9">
    <name type="scientific">Oribacterium sinus</name>
    <dbReference type="NCBI Taxonomy" id="237576"/>
    <lineage>
        <taxon>Bacteria</taxon>
        <taxon>Bacillati</taxon>
        <taxon>Bacillota</taxon>
        <taxon>Clostridia</taxon>
        <taxon>Lachnospirales</taxon>
        <taxon>Lachnospiraceae</taxon>
        <taxon>Oribacterium</taxon>
    </lineage>
</organism>
<dbReference type="GO" id="GO:0005737">
    <property type="term" value="C:cytoplasm"/>
    <property type="evidence" value="ECO:0007669"/>
    <property type="project" value="UniProtKB-SubCell"/>
</dbReference>